<proteinExistence type="predicted"/>
<dbReference type="AlphaFoldDB" id="W6UEG6"/>
<dbReference type="PROSITE" id="PS50279">
    <property type="entry name" value="BPTI_KUNITZ_2"/>
    <property type="match status" value="1"/>
</dbReference>
<dbReference type="InterPro" id="IPR036880">
    <property type="entry name" value="Kunitz_BPTI_sf"/>
</dbReference>
<dbReference type="STRING" id="6210.W6UEG6"/>
<keyword evidence="4" id="KW-1185">Reference proteome</keyword>
<dbReference type="SMART" id="SM00131">
    <property type="entry name" value="KU"/>
    <property type="match status" value="1"/>
</dbReference>
<evidence type="ECO:0000256" key="1">
    <source>
        <dbReference type="ARBA" id="ARBA00023157"/>
    </source>
</evidence>
<gene>
    <name evidence="3" type="ORF">EGR_05316</name>
</gene>
<dbReference type="RefSeq" id="XP_024351036.1">
    <property type="nucleotide sequence ID" value="XM_024494565.1"/>
</dbReference>
<dbReference type="Proteomes" id="UP000019149">
    <property type="component" value="Unassembled WGS sequence"/>
</dbReference>
<evidence type="ECO:0000313" key="3">
    <source>
        <dbReference type="EMBL" id="EUB59840.1"/>
    </source>
</evidence>
<evidence type="ECO:0000259" key="2">
    <source>
        <dbReference type="PROSITE" id="PS50279"/>
    </source>
</evidence>
<dbReference type="EMBL" id="APAU02000038">
    <property type="protein sequence ID" value="EUB59840.1"/>
    <property type="molecule type" value="Genomic_DNA"/>
</dbReference>
<dbReference type="InterPro" id="IPR020901">
    <property type="entry name" value="Prtase_inh_Kunz-CS"/>
</dbReference>
<protein>
    <submittedName>
        <fullName evidence="3">Kunitz-type proteinase inhibitor 5 II</fullName>
    </submittedName>
</protein>
<dbReference type="CDD" id="cd00109">
    <property type="entry name" value="Kunitz-type"/>
    <property type="match status" value="1"/>
</dbReference>
<dbReference type="CTD" id="36341031"/>
<dbReference type="PANTHER" id="PTHR10083">
    <property type="entry name" value="KUNITZ-TYPE PROTEASE INHIBITOR-RELATED"/>
    <property type="match status" value="1"/>
</dbReference>
<keyword evidence="1" id="KW-1015">Disulfide bond</keyword>
<dbReference type="SUPFAM" id="SSF57362">
    <property type="entry name" value="BPTI-like"/>
    <property type="match status" value="1"/>
</dbReference>
<feature type="domain" description="BPTI/Kunitz inhibitor" evidence="2">
    <location>
        <begin position="43"/>
        <end position="93"/>
    </location>
</feature>
<dbReference type="PROSITE" id="PS00280">
    <property type="entry name" value="BPTI_KUNITZ_1"/>
    <property type="match status" value="1"/>
</dbReference>
<organism evidence="3 4">
    <name type="scientific">Echinococcus granulosus</name>
    <name type="common">Hydatid tapeworm</name>
    <dbReference type="NCBI Taxonomy" id="6210"/>
    <lineage>
        <taxon>Eukaryota</taxon>
        <taxon>Metazoa</taxon>
        <taxon>Spiralia</taxon>
        <taxon>Lophotrochozoa</taxon>
        <taxon>Platyhelminthes</taxon>
        <taxon>Cestoda</taxon>
        <taxon>Eucestoda</taxon>
        <taxon>Cyclophyllidea</taxon>
        <taxon>Taeniidae</taxon>
        <taxon>Echinococcus</taxon>
        <taxon>Echinococcus granulosus group</taxon>
    </lineage>
</organism>
<dbReference type="GO" id="GO:0004867">
    <property type="term" value="F:serine-type endopeptidase inhibitor activity"/>
    <property type="evidence" value="ECO:0007669"/>
    <property type="project" value="InterPro"/>
</dbReference>
<dbReference type="InterPro" id="IPR050098">
    <property type="entry name" value="TFPI/VKTCI-like"/>
</dbReference>
<accession>W6UEG6</accession>
<reference evidence="3 4" key="1">
    <citation type="journal article" date="2013" name="Nat. Genet.">
        <title>The genome of the hydatid tapeworm Echinococcus granulosus.</title>
        <authorList>
            <person name="Zheng H."/>
            <person name="Zhang W."/>
            <person name="Zhang L."/>
            <person name="Zhang Z."/>
            <person name="Li J."/>
            <person name="Lu G."/>
            <person name="Zhu Y."/>
            <person name="Wang Y."/>
            <person name="Huang Y."/>
            <person name="Liu J."/>
            <person name="Kang H."/>
            <person name="Chen J."/>
            <person name="Wang L."/>
            <person name="Chen A."/>
            <person name="Yu S."/>
            <person name="Gao Z."/>
            <person name="Jin L."/>
            <person name="Gu W."/>
            <person name="Wang Z."/>
            <person name="Zhao L."/>
            <person name="Shi B."/>
            <person name="Wen H."/>
            <person name="Lin R."/>
            <person name="Jones M.K."/>
            <person name="Brejova B."/>
            <person name="Vinar T."/>
            <person name="Zhao G."/>
            <person name="McManus D.P."/>
            <person name="Chen Z."/>
            <person name="Zhou Y."/>
            <person name="Wang S."/>
        </authorList>
    </citation>
    <scope>NUCLEOTIDE SEQUENCE [LARGE SCALE GENOMIC DNA]</scope>
</reference>
<dbReference type="SMR" id="W6UEG6"/>
<dbReference type="FunFam" id="4.10.410.10:FF:000004">
    <property type="entry name" value="Tissue factor pathway inhibitor"/>
    <property type="match status" value="1"/>
</dbReference>
<dbReference type="GO" id="GO:0005615">
    <property type="term" value="C:extracellular space"/>
    <property type="evidence" value="ECO:0007669"/>
    <property type="project" value="TreeGrafter"/>
</dbReference>
<comment type="caution">
    <text evidence="3">The sequence shown here is derived from an EMBL/GenBank/DDBJ whole genome shotgun (WGS) entry which is preliminary data.</text>
</comment>
<dbReference type="OrthoDB" id="6132182at2759"/>
<name>W6UEG6_ECHGR</name>
<dbReference type="Pfam" id="PF00014">
    <property type="entry name" value="Kunitz_BPTI"/>
    <property type="match status" value="1"/>
</dbReference>
<dbReference type="InterPro" id="IPR002223">
    <property type="entry name" value="Kunitz_BPTI"/>
</dbReference>
<dbReference type="PRINTS" id="PR00759">
    <property type="entry name" value="BASICPTASE"/>
</dbReference>
<dbReference type="PANTHER" id="PTHR10083:SF374">
    <property type="entry name" value="BPTI_KUNITZ INHIBITOR DOMAIN-CONTAINING PROTEIN"/>
    <property type="match status" value="1"/>
</dbReference>
<dbReference type="GeneID" id="36341031"/>
<dbReference type="Gene3D" id="4.10.410.10">
    <property type="entry name" value="Pancreatic trypsin inhibitor Kunitz domain"/>
    <property type="match status" value="1"/>
</dbReference>
<sequence>MIHAEIFDVATTHTAATVGANVIKATAEMRTVNVCGQESENVCSLPTEVGPCAAAIQRYTYNRSTGRCEAFYYGGCGGNTNNFKTLEECQQRCESSYHQGEPSSGNIPAKMYDAAQTPIARKDDASALRATMGTHKLSVVHRTFAAATARSTAMGSGNATKVTVKTNAKNITGQKVQTIVDLFRKIALISIRAKTCVVYRRKLALVLSLFNAIPIIVPPAAVRLFTTVAATATQITLRT</sequence>
<evidence type="ECO:0000313" key="4">
    <source>
        <dbReference type="Proteomes" id="UP000019149"/>
    </source>
</evidence>
<dbReference type="KEGG" id="egl:EGR_05316"/>